<evidence type="ECO:0000313" key="2">
    <source>
        <dbReference type="EMBL" id="CAD9076854.1"/>
    </source>
</evidence>
<feature type="region of interest" description="Disordered" evidence="1">
    <location>
        <begin position="151"/>
        <end position="186"/>
    </location>
</feature>
<proteinExistence type="predicted"/>
<feature type="compositionally biased region" description="Polar residues" evidence="1">
    <location>
        <begin position="156"/>
        <end position="167"/>
    </location>
</feature>
<feature type="region of interest" description="Disordered" evidence="1">
    <location>
        <begin position="264"/>
        <end position="361"/>
    </location>
</feature>
<dbReference type="AlphaFoldDB" id="A0A7S1KKQ5"/>
<feature type="compositionally biased region" description="Polar residues" evidence="1">
    <location>
        <begin position="264"/>
        <end position="276"/>
    </location>
</feature>
<dbReference type="EMBL" id="HBGD01000109">
    <property type="protein sequence ID" value="CAD9076854.1"/>
    <property type="molecule type" value="Transcribed_RNA"/>
</dbReference>
<evidence type="ECO:0000256" key="1">
    <source>
        <dbReference type="SAM" id="MobiDB-lite"/>
    </source>
</evidence>
<feature type="region of interest" description="Disordered" evidence="1">
    <location>
        <begin position="376"/>
        <end position="416"/>
    </location>
</feature>
<reference evidence="2" key="1">
    <citation type="submission" date="2021-01" db="EMBL/GenBank/DDBJ databases">
        <authorList>
            <person name="Corre E."/>
            <person name="Pelletier E."/>
            <person name="Niang G."/>
            <person name="Scheremetjew M."/>
            <person name="Finn R."/>
            <person name="Kale V."/>
            <person name="Holt S."/>
            <person name="Cochrane G."/>
            <person name="Meng A."/>
            <person name="Brown T."/>
            <person name="Cohen L."/>
        </authorList>
    </citation>
    <scope>NUCLEOTIDE SEQUENCE</scope>
    <source>
        <strain evidence="2">WS</strain>
    </source>
</reference>
<accession>A0A7S1KKQ5</accession>
<protein>
    <submittedName>
        <fullName evidence="2">Uncharacterized protein</fullName>
    </submittedName>
</protein>
<feature type="compositionally biased region" description="Polar residues" evidence="1">
    <location>
        <begin position="176"/>
        <end position="186"/>
    </location>
</feature>
<feature type="region of interest" description="Disordered" evidence="1">
    <location>
        <begin position="69"/>
        <end position="89"/>
    </location>
</feature>
<sequence>MSLAVSTSTEHADVSNSSSTTLMGKISFRPSHYSTLVQYGYTIESNILSDFSGSNFSYSFRINHDGEVPKPLPQSLESDSSQHNTHTSKTPIKSLKIKLWKLELKTVRKSVQFQKKLLIKLKVNREEWERNPVSEWKISAGDIKLELHEKVRSEESATTDGASSQTVKEGRRKSALNRSSLHSTRHNGNLFNSIQLYQQQQKKLLGGEESNLDAHLDKLTGDVGCKLDRIEASAQTLIVALQKRPNYRASLKKHRLSTTNITKNLFSDNTSNNKSLTTKDDIALRRRSLSSPANSNSGSSKTMDTLATLTITPPPKASSARKSPTPKPRRTPLKIIATDDNLMDSEEGTPQTPASPISVRSSVDSFDSFSFSTASSRSRASMDGTNNRNSDSNIPKWAQRALSPASTPSTMKKQRFVDRTDPESYAYIMYFIQGSQDQVFTSFTKFCSSILFVGAGSPSHNPFSVHFSSMEHGSQYSLTERLFRMEQHNSRVSKTSEKYRLFMVQLPTCDYPNEQWVMAHLRQASMLQALCSPIEGYWKKPLKHLNSFKTCPTIDNTSIVMNESVVEFNKVLRYERIQFGLNMLKIAFVRAQSESIELDLDVKWIERDRRRGSMNESVRIMDTNRYKLYFSKNDQAILSTIENTMNL</sequence>
<feature type="compositionally biased region" description="Polar residues" evidence="1">
    <location>
        <begin position="383"/>
        <end position="393"/>
    </location>
</feature>
<organism evidence="2">
    <name type="scientific">Percolomonas cosmopolitus</name>
    <dbReference type="NCBI Taxonomy" id="63605"/>
    <lineage>
        <taxon>Eukaryota</taxon>
        <taxon>Discoba</taxon>
        <taxon>Heterolobosea</taxon>
        <taxon>Tetramitia</taxon>
        <taxon>Eutetramitia</taxon>
        <taxon>Percolomonadidae</taxon>
        <taxon>Percolomonas</taxon>
    </lineage>
</organism>
<name>A0A7S1KKQ5_9EUKA</name>
<gene>
    <name evidence="2" type="ORF">PCOS0759_LOCUS85</name>
</gene>
<feature type="compositionally biased region" description="Polar residues" evidence="1">
    <location>
        <begin position="301"/>
        <end position="311"/>
    </location>
</feature>
<feature type="compositionally biased region" description="Low complexity" evidence="1">
    <location>
        <begin position="289"/>
        <end position="300"/>
    </location>
</feature>
<feature type="compositionally biased region" description="Polar residues" evidence="1">
    <location>
        <begin position="75"/>
        <end position="89"/>
    </location>
</feature>